<proteinExistence type="predicted"/>
<dbReference type="PANTHER" id="PTHR28434">
    <property type="entry name" value="PROTEIN C3ORF33"/>
    <property type="match status" value="1"/>
</dbReference>
<dbReference type="EMBL" id="OU892278">
    <property type="protein sequence ID" value="CAG9765282.1"/>
    <property type="molecule type" value="Genomic_DNA"/>
</dbReference>
<sequence length="249" mass="28020">MSENKNFIMDEINSVFDRFANLLERDIKGVHIGCYSVALISLTIALRKVRPFSKFKRPNDIPNHFINEKRELTGQVKSIDPNGTLLMVEHKPLVDIPLIKSGQLPVKISGINVSGLGMNWIQSVVVNREIKFVPVSKDADFLQCQVILVQKNKNKRDELLNVGESLVKIGFAQLAPTHSLAQDPALLSYFKKLQAAESVALRNQLGLKYYIKPTKAALRSLARNLTNLSKYLTFVVQQQIQKVPQMARA</sequence>
<keyword evidence="2" id="KW-1185">Reference proteome</keyword>
<evidence type="ECO:0000313" key="2">
    <source>
        <dbReference type="Proteomes" id="UP001152799"/>
    </source>
</evidence>
<dbReference type="GO" id="GO:0005615">
    <property type="term" value="C:extracellular space"/>
    <property type="evidence" value="ECO:0007669"/>
    <property type="project" value="TreeGrafter"/>
</dbReference>
<organism evidence="1 2">
    <name type="scientific">Ceutorhynchus assimilis</name>
    <name type="common">cabbage seed weevil</name>
    <dbReference type="NCBI Taxonomy" id="467358"/>
    <lineage>
        <taxon>Eukaryota</taxon>
        <taxon>Metazoa</taxon>
        <taxon>Ecdysozoa</taxon>
        <taxon>Arthropoda</taxon>
        <taxon>Hexapoda</taxon>
        <taxon>Insecta</taxon>
        <taxon>Pterygota</taxon>
        <taxon>Neoptera</taxon>
        <taxon>Endopterygota</taxon>
        <taxon>Coleoptera</taxon>
        <taxon>Polyphaga</taxon>
        <taxon>Cucujiformia</taxon>
        <taxon>Curculionidae</taxon>
        <taxon>Ceutorhynchinae</taxon>
        <taxon>Ceutorhynchus</taxon>
    </lineage>
</organism>
<reference evidence="1" key="1">
    <citation type="submission" date="2022-01" db="EMBL/GenBank/DDBJ databases">
        <authorList>
            <person name="King R."/>
        </authorList>
    </citation>
    <scope>NUCLEOTIDE SEQUENCE</scope>
</reference>
<protein>
    <submittedName>
        <fullName evidence="1">Uncharacterized protein</fullName>
    </submittedName>
</protein>
<dbReference type="Proteomes" id="UP001152799">
    <property type="component" value="Chromosome 2"/>
</dbReference>
<gene>
    <name evidence="1" type="ORF">CEUTPL_LOCUS5894</name>
</gene>
<name>A0A9N9ML08_9CUCU</name>
<dbReference type="InterPro" id="IPR035437">
    <property type="entry name" value="SNase_OB-fold_sf"/>
</dbReference>
<evidence type="ECO:0000313" key="1">
    <source>
        <dbReference type="EMBL" id="CAG9765282.1"/>
    </source>
</evidence>
<dbReference type="PANTHER" id="PTHR28434:SF1">
    <property type="entry name" value="PROTEIN C3ORF33"/>
    <property type="match status" value="1"/>
</dbReference>
<dbReference type="SUPFAM" id="SSF50199">
    <property type="entry name" value="Staphylococcal nuclease"/>
    <property type="match status" value="1"/>
</dbReference>
<dbReference type="InterPro" id="IPR042421">
    <property type="entry name" value="C3orf33-like"/>
</dbReference>
<accession>A0A9N9ML08</accession>
<dbReference type="AlphaFoldDB" id="A0A9N9ML08"/>
<dbReference type="OrthoDB" id="6220511at2759"/>